<dbReference type="EMBL" id="RCSX01000029">
    <property type="protein sequence ID" value="KAF7918830.1"/>
    <property type="molecule type" value="Genomic_DNA"/>
</dbReference>
<keyword evidence="2" id="KW-1185">Reference proteome</keyword>
<sequence length="135" mass="14708">MNKPKTFALCPALKLLYDAPSQNPIKNFVTTTKFFSSKQGISTLIITASLIEPKLAPQWPFPHVVAFPVLYLVLCAPQPQELRENIRYAYPATKTHTKRIRSEGGPDRCGPIGCIGAPDGTAGIAKYCFCGRAGV</sequence>
<protein>
    <recommendedName>
        <fullName evidence="3">Invertebrate defensins family profile domain-containing protein</fullName>
    </recommendedName>
</protein>
<dbReference type="Proteomes" id="UP000783213">
    <property type="component" value="Unassembled WGS sequence"/>
</dbReference>
<dbReference type="GeneID" id="62236379"/>
<organism evidence="1 2">
    <name type="scientific">Botrytis deweyae</name>
    <dbReference type="NCBI Taxonomy" id="2478750"/>
    <lineage>
        <taxon>Eukaryota</taxon>
        <taxon>Fungi</taxon>
        <taxon>Dikarya</taxon>
        <taxon>Ascomycota</taxon>
        <taxon>Pezizomycotina</taxon>
        <taxon>Leotiomycetes</taxon>
        <taxon>Helotiales</taxon>
        <taxon>Sclerotiniaceae</taxon>
        <taxon>Botrytis</taxon>
    </lineage>
</organism>
<name>A0ABQ7IB63_9HELO</name>
<dbReference type="RefSeq" id="XP_038806422.1">
    <property type="nucleotide sequence ID" value="XM_038957229.1"/>
</dbReference>
<evidence type="ECO:0008006" key="3">
    <source>
        <dbReference type="Google" id="ProtNLM"/>
    </source>
</evidence>
<comment type="caution">
    <text evidence="1">The sequence shown here is derived from an EMBL/GenBank/DDBJ whole genome shotgun (WGS) entry which is preliminary data.</text>
</comment>
<evidence type="ECO:0000313" key="2">
    <source>
        <dbReference type="Proteomes" id="UP000783213"/>
    </source>
</evidence>
<gene>
    <name evidence="1" type="ORF">EAE98_009608</name>
</gene>
<accession>A0ABQ7IB63</accession>
<evidence type="ECO:0000313" key="1">
    <source>
        <dbReference type="EMBL" id="KAF7918830.1"/>
    </source>
</evidence>
<proteinExistence type="predicted"/>
<reference evidence="1 2" key="1">
    <citation type="journal article" date="2020" name="Genome Biol. Evol.">
        <title>Comparative genomics of Sclerotiniaceae.</title>
        <authorList>
            <person name="Valero Jimenez C.A."/>
            <person name="Steentjes M."/>
            <person name="Scholten O.E."/>
            <person name="Van Kan J.A.L."/>
        </authorList>
    </citation>
    <scope>NUCLEOTIDE SEQUENCE [LARGE SCALE GENOMIC DNA]</scope>
    <source>
        <strain evidence="1 2">B1</strain>
    </source>
</reference>